<protein>
    <submittedName>
        <fullName evidence="1">Uncharacterized protein</fullName>
    </submittedName>
</protein>
<accession>A0A8B6G900</accession>
<sequence length="60" mass="6888">MCLQNTDLEDQLFSDKVIHTEETEETEEVSVIVLTVDDLIDWVEIQDGDQTQDIIHDGNI</sequence>
<dbReference type="EMBL" id="UYJE01008047">
    <property type="protein sequence ID" value="VDI60548.1"/>
    <property type="molecule type" value="Genomic_DNA"/>
</dbReference>
<dbReference type="Proteomes" id="UP000596742">
    <property type="component" value="Unassembled WGS sequence"/>
</dbReference>
<keyword evidence="2" id="KW-1185">Reference proteome</keyword>
<evidence type="ECO:0000313" key="2">
    <source>
        <dbReference type="Proteomes" id="UP000596742"/>
    </source>
</evidence>
<proteinExistence type="predicted"/>
<dbReference type="AlphaFoldDB" id="A0A8B6G900"/>
<reference evidence="1" key="1">
    <citation type="submission" date="2018-11" db="EMBL/GenBank/DDBJ databases">
        <authorList>
            <person name="Alioto T."/>
            <person name="Alioto T."/>
        </authorList>
    </citation>
    <scope>NUCLEOTIDE SEQUENCE</scope>
</reference>
<name>A0A8B6G900_MYTGA</name>
<gene>
    <name evidence="1" type="ORF">MGAL_10B052550</name>
</gene>
<comment type="caution">
    <text evidence="1">The sequence shown here is derived from an EMBL/GenBank/DDBJ whole genome shotgun (WGS) entry which is preliminary data.</text>
</comment>
<evidence type="ECO:0000313" key="1">
    <source>
        <dbReference type="EMBL" id="VDI60548.1"/>
    </source>
</evidence>
<organism evidence="1 2">
    <name type="scientific">Mytilus galloprovincialis</name>
    <name type="common">Mediterranean mussel</name>
    <dbReference type="NCBI Taxonomy" id="29158"/>
    <lineage>
        <taxon>Eukaryota</taxon>
        <taxon>Metazoa</taxon>
        <taxon>Spiralia</taxon>
        <taxon>Lophotrochozoa</taxon>
        <taxon>Mollusca</taxon>
        <taxon>Bivalvia</taxon>
        <taxon>Autobranchia</taxon>
        <taxon>Pteriomorphia</taxon>
        <taxon>Mytilida</taxon>
        <taxon>Mytiloidea</taxon>
        <taxon>Mytilidae</taxon>
        <taxon>Mytilinae</taxon>
        <taxon>Mytilus</taxon>
    </lineage>
</organism>